<keyword evidence="1" id="KW-0812">Transmembrane</keyword>
<keyword evidence="3" id="KW-1185">Reference proteome</keyword>
<evidence type="ECO:0000313" key="3">
    <source>
        <dbReference type="Proteomes" id="UP000604475"/>
    </source>
</evidence>
<keyword evidence="1" id="KW-0472">Membrane</keyword>
<dbReference type="Proteomes" id="UP000604475">
    <property type="component" value="Unassembled WGS sequence"/>
</dbReference>
<feature type="transmembrane region" description="Helical" evidence="1">
    <location>
        <begin position="123"/>
        <end position="144"/>
    </location>
</feature>
<accession>A0A937RMG0</accession>
<evidence type="ECO:0000313" key="2">
    <source>
        <dbReference type="EMBL" id="MBL7632812.1"/>
    </source>
</evidence>
<dbReference type="Gene3D" id="3.30.530.20">
    <property type="match status" value="1"/>
</dbReference>
<organism evidence="2 3">
    <name type="scientific">Frankia nepalensis</name>
    <dbReference type="NCBI Taxonomy" id="1836974"/>
    <lineage>
        <taxon>Bacteria</taxon>
        <taxon>Bacillati</taxon>
        <taxon>Actinomycetota</taxon>
        <taxon>Actinomycetes</taxon>
        <taxon>Frankiales</taxon>
        <taxon>Frankiaceae</taxon>
        <taxon>Frankia</taxon>
    </lineage>
</organism>
<feature type="transmembrane region" description="Helical" evidence="1">
    <location>
        <begin position="86"/>
        <end position="111"/>
    </location>
</feature>
<proteinExistence type="predicted"/>
<evidence type="ECO:0000256" key="1">
    <source>
        <dbReference type="SAM" id="Phobius"/>
    </source>
</evidence>
<reference evidence="2" key="1">
    <citation type="submission" date="2020-12" db="EMBL/GenBank/DDBJ databases">
        <title>Genomic characterization of non-nitrogen-fixing Frankia strains.</title>
        <authorList>
            <person name="Carlos-Shanley C."/>
            <person name="Guerra T."/>
            <person name="Hahn D."/>
        </authorList>
    </citation>
    <scope>NUCLEOTIDE SEQUENCE</scope>
    <source>
        <strain evidence="2">CN6</strain>
    </source>
</reference>
<dbReference type="AlphaFoldDB" id="A0A937RMG0"/>
<protein>
    <submittedName>
        <fullName evidence="2">Uncharacterized protein</fullName>
    </submittedName>
</protein>
<dbReference type="EMBL" id="JAEACQ010000351">
    <property type="protein sequence ID" value="MBL7632812.1"/>
    <property type="molecule type" value="Genomic_DNA"/>
</dbReference>
<comment type="caution">
    <text evidence="2">The sequence shown here is derived from an EMBL/GenBank/DDBJ whole genome shotgun (WGS) entry which is preliminary data.</text>
</comment>
<keyword evidence="1" id="KW-1133">Transmembrane helix</keyword>
<gene>
    <name evidence="2" type="ORF">I7412_37790</name>
</gene>
<dbReference type="RefSeq" id="WP_203004167.1">
    <property type="nucleotide sequence ID" value="NZ_JADWYU010000184.1"/>
</dbReference>
<sequence length="354" mass="38789">MAQQWLSLVAIAASLPVVVQLSNVLHEVGHALAALAVGYRVRGFVVRGTSADFTRSGGFLQFGRRFGKAAAVIAPRRGWISGWRGMVAYAGGVVANALVVVLTAPATGTWVRSHGVSPGVHTVVSVITVSFFCVNAFQVVANLVPRVLSTGAVSDGKHLLNLLHSRRLVEWIKVAESSTVVDCPRELLWQFLDNPDNTTRYDTTAERAYQKPGTPAFVGRIVVIQHRPTPSETAGAVYEKEIIEYEPPRRVMARSTKHHFLRGEILLRALGPGTTRLTQTVWIGTKPLAPEQRQRLLDRLAEVGPRLSRENDAISHIFAAGKTEVLTRFTGGKKTEILTRGTRGRRDQRGARTR</sequence>
<dbReference type="InterPro" id="IPR023393">
    <property type="entry name" value="START-like_dom_sf"/>
</dbReference>
<dbReference type="SUPFAM" id="SSF55961">
    <property type="entry name" value="Bet v1-like"/>
    <property type="match status" value="1"/>
</dbReference>
<name>A0A937RMG0_9ACTN</name>